<keyword evidence="3" id="KW-1185">Reference proteome</keyword>
<evidence type="ECO:0000256" key="1">
    <source>
        <dbReference type="SAM" id="MobiDB-lite"/>
    </source>
</evidence>
<protein>
    <submittedName>
        <fullName evidence="2">Uncharacterized protein</fullName>
    </submittedName>
</protein>
<sequence>MGKLRFLRSGVALSDPGLYACIPERGGWPARWQDREDVLSRHQRKYKIGPCVGSGQRHRKVRASGWRMRAMRRQKWKRARDAGARVLPVEGAGASAAAGEPSASELHEADSASERVEGREREALVSPASHYL</sequence>
<feature type="compositionally biased region" description="Basic and acidic residues" evidence="1">
    <location>
        <begin position="105"/>
        <end position="123"/>
    </location>
</feature>
<evidence type="ECO:0000313" key="2">
    <source>
        <dbReference type="EMBL" id="CAK1599796.1"/>
    </source>
</evidence>
<name>A0AAV1LWY8_9NEOP</name>
<proteinExistence type="predicted"/>
<dbReference type="EMBL" id="CAVLGL010000115">
    <property type="protein sequence ID" value="CAK1599796.1"/>
    <property type="molecule type" value="Genomic_DNA"/>
</dbReference>
<dbReference type="Proteomes" id="UP001314205">
    <property type="component" value="Unassembled WGS sequence"/>
</dbReference>
<dbReference type="AlphaFoldDB" id="A0AAV1LWY8"/>
<evidence type="ECO:0000313" key="3">
    <source>
        <dbReference type="Proteomes" id="UP001314205"/>
    </source>
</evidence>
<feature type="region of interest" description="Disordered" evidence="1">
    <location>
        <begin position="90"/>
        <end position="132"/>
    </location>
</feature>
<reference evidence="2 3" key="1">
    <citation type="submission" date="2023-11" db="EMBL/GenBank/DDBJ databases">
        <authorList>
            <person name="Hedman E."/>
            <person name="Englund M."/>
            <person name="Stromberg M."/>
            <person name="Nyberg Akerstrom W."/>
            <person name="Nylinder S."/>
            <person name="Jareborg N."/>
            <person name="Kallberg Y."/>
            <person name="Kronander E."/>
        </authorList>
    </citation>
    <scope>NUCLEOTIDE SEQUENCE [LARGE SCALE GENOMIC DNA]</scope>
</reference>
<gene>
    <name evidence="2" type="ORF">PARMNEM_LOCUS18637</name>
</gene>
<feature type="compositionally biased region" description="Low complexity" evidence="1">
    <location>
        <begin position="90"/>
        <end position="104"/>
    </location>
</feature>
<accession>A0AAV1LWY8</accession>
<organism evidence="2 3">
    <name type="scientific">Parnassius mnemosyne</name>
    <name type="common">clouded apollo</name>
    <dbReference type="NCBI Taxonomy" id="213953"/>
    <lineage>
        <taxon>Eukaryota</taxon>
        <taxon>Metazoa</taxon>
        <taxon>Ecdysozoa</taxon>
        <taxon>Arthropoda</taxon>
        <taxon>Hexapoda</taxon>
        <taxon>Insecta</taxon>
        <taxon>Pterygota</taxon>
        <taxon>Neoptera</taxon>
        <taxon>Endopterygota</taxon>
        <taxon>Lepidoptera</taxon>
        <taxon>Glossata</taxon>
        <taxon>Ditrysia</taxon>
        <taxon>Papilionoidea</taxon>
        <taxon>Papilionidae</taxon>
        <taxon>Parnassiinae</taxon>
        <taxon>Parnassini</taxon>
        <taxon>Parnassius</taxon>
        <taxon>Driopa</taxon>
    </lineage>
</organism>
<comment type="caution">
    <text evidence="2">The sequence shown here is derived from an EMBL/GenBank/DDBJ whole genome shotgun (WGS) entry which is preliminary data.</text>
</comment>